<dbReference type="STRING" id="454136.NIES2119_18195"/>
<dbReference type="Proteomes" id="UP000185860">
    <property type="component" value="Unassembled WGS sequence"/>
</dbReference>
<proteinExistence type="predicted"/>
<dbReference type="RefSeq" id="WP_073594913.1">
    <property type="nucleotide sequence ID" value="NZ_MRCE01000017.1"/>
</dbReference>
<evidence type="ECO:0000313" key="1">
    <source>
        <dbReference type="EMBL" id="OKH36231.1"/>
    </source>
</evidence>
<dbReference type="Pfam" id="PF21983">
    <property type="entry name" value="NikA-like"/>
    <property type="match status" value="1"/>
</dbReference>
<comment type="caution">
    <text evidence="1">The sequence shown here is derived from an EMBL/GenBank/DDBJ whole genome shotgun (WGS) entry which is preliminary data.</text>
</comment>
<evidence type="ECO:0008006" key="3">
    <source>
        <dbReference type="Google" id="ProtNLM"/>
    </source>
</evidence>
<accession>A0A1U7IGS5</accession>
<name>A0A1U7IGS5_9CYAN</name>
<dbReference type="AlphaFoldDB" id="A0A1U7IGS5"/>
<reference evidence="1 2" key="1">
    <citation type="submission" date="2016-11" db="EMBL/GenBank/DDBJ databases">
        <title>Draft Genome Sequences of Nine Cyanobacterial Strains from Diverse Habitats.</title>
        <authorList>
            <person name="Zhu T."/>
            <person name="Hou S."/>
            <person name="Lu X."/>
            <person name="Hess W.R."/>
        </authorList>
    </citation>
    <scope>NUCLEOTIDE SEQUENCE [LARGE SCALE GENOMIC DNA]</scope>
    <source>
        <strain evidence="1 2">IAM M-71</strain>
    </source>
</reference>
<organism evidence="1 2">
    <name type="scientific">[Phormidium ambiguum] IAM M-71</name>
    <dbReference type="NCBI Taxonomy" id="454136"/>
    <lineage>
        <taxon>Bacteria</taxon>
        <taxon>Bacillati</taxon>
        <taxon>Cyanobacteriota</taxon>
        <taxon>Cyanophyceae</taxon>
        <taxon>Oscillatoriophycideae</taxon>
        <taxon>Aerosakkonematales</taxon>
        <taxon>Aerosakkonemataceae</taxon>
        <taxon>Floridanema</taxon>
    </lineage>
</organism>
<protein>
    <recommendedName>
        <fullName evidence="3">Mobilization protein</fullName>
    </recommendedName>
</protein>
<dbReference type="OrthoDB" id="489093at2"/>
<dbReference type="EMBL" id="MRCE01000017">
    <property type="protein sequence ID" value="OKH36231.1"/>
    <property type="molecule type" value="Genomic_DNA"/>
</dbReference>
<gene>
    <name evidence="1" type="ORF">NIES2119_18195</name>
</gene>
<dbReference type="InterPro" id="IPR053842">
    <property type="entry name" value="NikA-like"/>
</dbReference>
<evidence type="ECO:0000313" key="2">
    <source>
        <dbReference type="Proteomes" id="UP000185860"/>
    </source>
</evidence>
<sequence>MLTTTTNPTKTLPPKCGRTETVRVRLTTLEKEDLAKRATEAGEKNISDYLRKRAFNSVYTVPAINEQACTELRKMSTHLYQMTRFVEKAVQAGQIPTQSLEVLQEFSKKLGEYHQELRGKIVSEFLTEPTK</sequence>